<dbReference type="RefSeq" id="WP_252953747.1">
    <property type="nucleotide sequence ID" value="NZ_JAFIRR010000082.1"/>
</dbReference>
<dbReference type="InterPro" id="IPR044861">
    <property type="entry name" value="IPNS-like_FE2OG_OXY"/>
</dbReference>
<feature type="domain" description="Fe2OG dioxygenase" evidence="12">
    <location>
        <begin position="192"/>
        <end position="294"/>
    </location>
</feature>
<dbReference type="PANTHER" id="PTHR47990">
    <property type="entry name" value="2-OXOGLUTARATE (2OG) AND FE(II)-DEPENDENT OXYGENASE SUPERFAMILY PROTEIN-RELATED"/>
    <property type="match status" value="1"/>
</dbReference>
<proteinExistence type="inferred from homology"/>
<dbReference type="Proteomes" id="UP001523392">
    <property type="component" value="Unassembled WGS sequence"/>
</dbReference>
<evidence type="ECO:0000313" key="14">
    <source>
        <dbReference type="Proteomes" id="UP001523392"/>
    </source>
</evidence>
<keyword evidence="11" id="KW-0479">Metal-binding</keyword>
<comment type="caution">
    <text evidence="13">The sequence shown here is derived from an EMBL/GenBank/DDBJ whole genome shotgun (WGS) entry which is preliminary data.</text>
</comment>
<evidence type="ECO:0000256" key="9">
    <source>
        <dbReference type="ARBA" id="ARBA00047725"/>
    </source>
</evidence>
<dbReference type="Pfam" id="PF03171">
    <property type="entry name" value="2OG-FeII_Oxy"/>
    <property type="match status" value="1"/>
</dbReference>
<sequence>MTVLLPAPEARPPARMVGGRLPILDAAPFLRGESGALEVLAAELRFALENVGFYLLAGHGIEDKLIEETYAASKRFHAQPVEEKLKIRINEHNLGYMPMRGSLNRTSAYNPNGKPSVNEAFFLRRQRMPDDPDVIANKPLRGLNQWPEGMPGFREDCLRYMDRMMRLGQSLVPVYARALGLVPDYFEKAFALPNLILRLTHYPAVEGFQEGEFSIAPHTDSGFMTLLPANPVDGLSVHLPDGTWFDIPHVPGTYTVNSGDMLHRWTNEVFLSTPHRVRNVSPAARYAIPFFFDPHPDTMIEALPSCVGPDRPAKHPPILFDDYIIWFARKNYVHQQKDAAA</sequence>
<keyword evidence="14" id="KW-1185">Reference proteome</keyword>
<evidence type="ECO:0000256" key="7">
    <source>
        <dbReference type="ARBA" id="ARBA00031011"/>
    </source>
</evidence>
<dbReference type="InterPro" id="IPR027443">
    <property type="entry name" value="IPNS-like_sf"/>
</dbReference>
<name>A0ABT1D5C0_9PROT</name>
<evidence type="ECO:0000313" key="13">
    <source>
        <dbReference type="EMBL" id="MCO6417117.1"/>
    </source>
</evidence>
<evidence type="ECO:0000256" key="1">
    <source>
        <dbReference type="ARBA" id="ARBA00001954"/>
    </source>
</evidence>
<evidence type="ECO:0000256" key="5">
    <source>
        <dbReference type="ARBA" id="ARBA00019045"/>
    </source>
</evidence>
<protein>
    <recommendedName>
        <fullName evidence="5">2-oxoglutarate-dependent ethylene/succinate-forming enzyme</fullName>
        <ecNumber evidence="4">1.13.12.19</ecNumber>
        <ecNumber evidence="3">1.14.20.7</ecNumber>
    </recommendedName>
    <alternativeName>
        <fullName evidence="7">2-oxoglutarate dioxygenase (ethylene-forming)</fullName>
    </alternativeName>
    <alternativeName>
        <fullName evidence="8">2-oxoglutarate/L-arginine monooxygenase/decarboxylase (succinate-forming)</fullName>
    </alternativeName>
</protein>
<dbReference type="PROSITE" id="PS51471">
    <property type="entry name" value="FE2OG_OXY"/>
    <property type="match status" value="1"/>
</dbReference>
<comment type="cofactor">
    <cofactor evidence="1">
        <name>Fe(2+)</name>
        <dbReference type="ChEBI" id="CHEBI:29033"/>
    </cofactor>
</comment>
<evidence type="ECO:0000256" key="6">
    <source>
        <dbReference type="ARBA" id="ARBA00022666"/>
    </source>
</evidence>
<comment type="catalytic activity">
    <reaction evidence="9">
        <text>2-oxoglutarate + O2 + 2 H(+) = ethene + 3 CO2 + H2O</text>
        <dbReference type="Rhea" id="RHEA:31523"/>
        <dbReference type="ChEBI" id="CHEBI:15377"/>
        <dbReference type="ChEBI" id="CHEBI:15378"/>
        <dbReference type="ChEBI" id="CHEBI:15379"/>
        <dbReference type="ChEBI" id="CHEBI:16526"/>
        <dbReference type="ChEBI" id="CHEBI:16810"/>
        <dbReference type="ChEBI" id="CHEBI:18153"/>
        <dbReference type="EC" id="1.13.12.19"/>
    </reaction>
</comment>
<organism evidence="13 14">
    <name type="scientific">Siccirubricoccus soli</name>
    <dbReference type="NCBI Taxonomy" id="2899147"/>
    <lineage>
        <taxon>Bacteria</taxon>
        <taxon>Pseudomonadati</taxon>
        <taxon>Pseudomonadota</taxon>
        <taxon>Alphaproteobacteria</taxon>
        <taxon>Acetobacterales</taxon>
        <taxon>Roseomonadaceae</taxon>
        <taxon>Siccirubricoccus</taxon>
    </lineage>
</organism>
<keyword evidence="11" id="KW-0408">Iron</keyword>
<evidence type="ECO:0000256" key="4">
    <source>
        <dbReference type="ARBA" id="ARBA00012531"/>
    </source>
</evidence>
<dbReference type="EC" id="1.13.12.19" evidence="4"/>
<dbReference type="Gene3D" id="2.60.120.330">
    <property type="entry name" value="B-lactam Antibiotic, Isopenicillin N Synthase, Chain"/>
    <property type="match status" value="1"/>
</dbReference>
<comment type="similarity">
    <text evidence="11">Belongs to the iron/ascorbate-dependent oxidoreductase family.</text>
</comment>
<reference evidence="13 14" key="1">
    <citation type="submission" date="2021-12" db="EMBL/GenBank/DDBJ databases">
        <title>Siccirubricoccus leaddurans sp. nov., a high concentration Zn2+ tolerance bacterium.</title>
        <authorList>
            <person name="Cao Y."/>
        </authorList>
    </citation>
    <scope>NUCLEOTIDE SEQUENCE [LARGE SCALE GENOMIC DNA]</scope>
    <source>
        <strain evidence="13 14">KC 17139</strain>
    </source>
</reference>
<dbReference type="EC" id="1.14.20.7" evidence="3"/>
<accession>A0ABT1D5C0</accession>
<dbReference type="InterPro" id="IPR005123">
    <property type="entry name" value="Oxoglu/Fe-dep_dioxygenase_dom"/>
</dbReference>
<evidence type="ECO:0000256" key="10">
    <source>
        <dbReference type="ARBA" id="ARBA00049359"/>
    </source>
</evidence>
<comment type="catalytic activity">
    <reaction evidence="10">
        <text>L-arginine + 2-oxoglutarate + O2 = guanidine + L-glutamate 5-semialdehyde + succinate + CO2</text>
        <dbReference type="Rhea" id="RHEA:31535"/>
        <dbReference type="ChEBI" id="CHEBI:15379"/>
        <dbReference type="ChEBI" id="CHEBI:16526"/>
        <dbReference type="ChEBI" id="CHEBI:16810"/>
        <dbReference type="ChEBI" id="CHEBI:30031"/>
        <dbReference type="ChEBI" id="CHEBI:30087"/>
        <dbReference type="ChEBI" id="CHEBI:32682"/>
        <dbReference type="ChEBI" id="CHEBI:58066"/>
        <dbReference type="EC" id="1.14.20.7"/>
    </reaction>
</comment>
<dbReference type="InterPro" id="IPR050231">
    <property type="entry name" value="Iron_ascorbate_oxido_reductase"/>
</dbReference>
<evidence type="ECO:0000256" key="3">
    <source>
        <dbReference type="ARBA" id="ARBA00012293"/>
    </source>
</evidence>
<dbReference type="Pfam" id="PF14226">
    <property type="entry name" value="DIOX_N"/>
    <property type="match status" value="1"/>
</dbReference>
<keyword evidence="6" id="KW-0266">Ethylene biosynthesis</keyword>
<keyword evidence="11" id="KW-0560">Oxidoreductase</keyword>
<evidence type="ECO:0000259" key="12">
    <source>
        <dbReference type="PROSITE" id="PS51471"/>
    </source>
</evidence>
<comment type="pathway">
    <text evidence="2">Alkene biosynthesis; ethylene biosynthesis via 2-oxoglutarate.</text>
</comment>
<dbReference type="SUPFAM" id="SSF51197">
    <property type="entry name" value="Clavaminate synthase-like"/>
    <property type="match status" value="1"/>
</dbReference>
<dbReference type="InterPro" id="IPR026992">
    <property type="entry name" value="DIOX_N"/>
</dbReference>
<dbReference type="PRINTS" id="PR00682">
    <property type="entry name" value="IPNSYNTHASE"/>
</dbReference>
<evidence type="ECO:0000256" key="2">
    <source>
        <dbReference type="ARBA" id="ARBA00004767"/>
    </source>
</evidence>
<evidence type="ECO:0000256" key="11">
    <source>
        <dbReference type="RuleBase" id="RU003682"/>
    </source>
</evidence>
<evidence type="ECO:0000256" key="8">
    <source>
        <dbReference type="ARBA" id="ARBA00031282"/>
    </source>
</evidence>
<gene>
    <name evidence="13" type="ORF">JYK14_13230</name>
</gene>
<dbReference type="EMBL" id="JAFIRR010000082">
    <property type="protein sequence ID" value="MCO6417117.1"/>
    <property type="molecule type" value="Genomic_DNA"/>
</dbReference>